<gene>
    <name evidence="1" type="ORF">BCR42DRAFT_421215</name>
</gene>
<keyword evidence="2" id="KW-1185">Reference proteome</keyword>
<dbReference type="AlphaFoldDB" id="A0A1X2I887"/>
<protein>
    <submittedName>
        <fullName evidence="1">Uncharacterized protein</fullName>
    </submittedName>
</protein>
<name>A0A1X2I887_9FUNG</name>
<evidence type="ECO:0000313" key="2">
    <source>
        <dbReference type="Proteomes" id="UP000193560"/>
    </source>
</evidence>
<accession>A0A1X2I887</accession>
<comment type="caution">
    <text evidence="1">The sequence shown here is derived from an EMBL/GenBank/DDBJ whole genome shotgun (WGS) entry which is preliminary data.</text>
</comment>
<reference evidence="1 2" key="1">
    <citation type="submission" date="2016-07" db="EMBL/GenBank/DDBJ databases">
        <title>Pervasive Adenine N6-methylation of Active Genes in Fungi.</title>
        <authorList>
            <consortium name="DOE Joint Genome Institute"/>
            <person name="Mondo S.J."/>
            <person name="Dannebaum R.O."/>
            <person name="Kuo R.C."/>
            <person name="Labutti K."/>
            <person name="Haridas S."/>
            <person name="Kuo A."/>
            <person name="Salamov A."/>
            <person name="Ahrendt S.R."/>
            <person name="Lipzen A."/>
            <person name="Sullivan W."/>
            <person name="Andreopoulos W.B."/>
            <person name="Clum A."/>
            <person name="Lindquist E."/>
            <person name="Daum C."/>
            <person name="Ramamoorthy G.K."/>
            <person name="Gryganskyi A."/>
            <person name="Culley D."/>
            <person name="Magnuson J.K."/>
            <person name="James T.Y."/>
            <person name="O'Malley M.A."/>
            <person name="Stajich J.E."/>
            <person name="Spatafora J.W."/>
            <person name="Visel A."/>
            <person name="Grigoriev I.V."/>
        </authorList>
    </citation>
    <scope>NUCLEOTIDE SEQUENCE [LARGE SCALE GENOMIC DNA]</scope>
    <source>
        <strain evidence="1 2">NRRL 1336</strain>
    </source>
</reference>
<organism evidence="1 2">
    <name type="scientific">Absidia repens</name>
    <dbReference type="NCBI Taxonomy" id="90262"/>
    <lineage>
        <taxon>Eukaryota</taxon>
        <taxon>Fungi</taxon>
        <taxon>Fungi incertae sedis</taxon>
        <taxon>Mucoromycota</taxon>
        <taxon>Mucoromycotina</taxon>
        <taxon>Mucoromycetes</taxon>
        <taxon>Mucorales</taxon>
        <taxon>Cunninghamellaceae</taxon>
        <taxon>Absidia</taxon>
    </lineage>
</organism>
<sequence>MMMHLIGILMTMLLLTMMMLDLMKHAFHRFDWMMAGMLDSLFFFFFFCEARIGSATLSLGVGGDCLYFASLDGSRLFCFSCRDFAGD</sequence>
<dbReference type="Proteomes" id="UP000193560">
    <property type="component" value="Unassembled WGS sequence"/>
</dbReference>
<dbReference type="EMBL" id="MCGE01000021">
    <property type="protein sequence ID" value="ORZ11484.1"/>
    <property type="molecule type" value="Genomic_DNA"/>
</dbReference>
<evidence type="ECO:0000313" key="1">
    <source>
        <dbReference type="EMBL" id="ORZ11484.1"/>
    </source>
</evidence>
<proteinExistence type="predicted"/>